<name>A0A2M9H7Y6_9BIFI</name>
<keyword evidence="5" id="KW-1185">Reference proteome</keyword>
<gene>
    <name evidence="4" type="ORF">CS006_06630</name>
</gene>
<dbReference type="GO" id="GO:0030798">
    <property type="term" value="F:trans-aconitate 2-methyltransferase activity"/>
    <property type="evidence" value="ECO:0007669"/>
    <property type="project" value="InterPro"/>
</dbReference>
<dbReference type="GO" id="GO:0032259">
    <property type="term" value="P:methylation"/>
    <property type="evidence" value="ECO:0007669"/>
    <property type="project" value="UniProtKB-KW"/>
</dbReference>
<evidence type="ECO:0000256" key="1">
    <source>
        <dbReference type="ARBA" id="ARBA00022603"/>
    </source>
</evidence>
<feature type="domain" description="Methyltransferase" evidence="3">
    <location>
        <begin position="112"/>
        <end position="199"/>
    </location>
</feature>
<accession>A0A2M9H7Y6</accession>
<dbReference type="Gene3D" id="1.10.150.290">
    <property type="entry name" value="S-adenosyl-L-methionine-dependent methyltransferases"/>
    <property type="match status" value="1"/>
</dbReference>
<evidence type="ECO:0000313" key="5">
    <source>
        <dbReference type="Proteomes" id="UP000229095"/>
    </source>
</evidence>
<evidence type="ECO:0000256" key="2">
    <source>
        <dbReference type="ARBA" id="ARBA00022679"/>
    </source>
</evidence>
<reference evidence="4 5" key="1">
    <citation type="submission" date="2017-10" db="EMBL/GenBank/DDBJ databases">
        <title>Draft genome sequences of strains TRE 1, TRE 9, TRE H and TRI 7, isolated from tamarins, belonging to four potential novel Bifidobacterium species.</title>
        <authorList>
            <person name="Mattarelli P."/>
            <person name="Modesto M."/>
            <person name="Puglisi E."/>
            <person name="Morelli L."/>
            <person name="Spezio C."/>
            <person name="Bonetti A."/>
            <person name="Sandri C."/>
        </authorList>
    </citation>
    <scope>NUCLEOTIDE SEQUENCE [LARGE SCALE GENOMIC DNA]</scope>
    <source>
        <strain evidence="5">TRE1</strain>
    </source>
</reference>
<sequence length="334" mass="37746">MTSVTGDSLLMSLLGFGCDAVSTMIESLSQCGRWNAACSVFQPRRRPWLRLRMGLHWSTSARRTTQLQGLRSVSPLSDWNSEQYLKFEAERTQPSIDLARRVKQVIPGPNIIADLGCGPGNSTTVLRRAFPESRLFGIDNSPNMIASAKKNHPGIEFLLGDVHHLHGRYDLMFSNACLQWIPGHRLLIPQLMESLNPGGVLAVQIPMVEQTPLFSIIYEVANDPRWNLGDVLRGKNGTLQPEEYFDILAATSSDFTQWETTYYHRMPSADALVEWVKGARMQRYIAALNDRDESGKAAERFEQEVAWRVNSAYVPQANGEVILKFRRFFFIAKK</sequence>
<evidence type="ECO:0000259" key="3">
    <source>
        <dbReference type="Pfam" id="PF13649"/>
    </source>
</evidence>
<dbReference type="EMBL" id="PEBI01000003">
    <property type="protein sequence ID" value="PJM72930.1"/>
    <property type="molecule type" value="Genomic_DNA"/>
</dbReference>
<protein>
    <submittedName>
        <fullName evidence="4">Trans-aconitate methyltransferase</fullName>
    </submittedName>
</protein>
<dbReference type="SUPFAM" id="SSF53335">
    <property type="entry name" value="S-adenosyl-L-methionine-dependent methyltransferases"/>
    <property type="match status" value="1"/>
</dbReference>
<dbReference type="InterPro" id="IPR023149">
    <property type="entry name" value="Trans_acon_MeTrfase_C"/>
</dbReference>
<dbReference type="InterPro" id="IPR029063">
    <property type="entry name" value="SAM-dependent_MTases_sf"/>
</dbReference>
<dbReference type="AlphaFoldDB" id="A0A2M9H7Y6"/>
<comment type="caution">
    <text evidence="4">The sequence shown here is derived from an EMBL/GenBank/DDBJ whole genome shotgun (WGS) entry which is preliminary data.</text>
</comment>
<proteinExistence type="predicted"/>
<dbReference type="Pfam" id="PF13649">
    <property type="entry name" value="Methyltransf_25"/>
    <property type="match status" value="1"/>
</dbReference>
<dbReference type="Gene3D" id="3.40.50.150">
    <property type="entry name" value="Vaccinia Virus protein VP39"/>
    <property type="match status" value="1"/>
</dbReference>
<dbReference type="PANTHER" id="PTHR43861:SF1">
    <property type="entry name" value="TRANS-ACONITATE 2-METHYLTRANSFERASE"/>
    <property type="match status" value="1"/>
</dbReference>
<evidence type="ECO:0000313" key="4">
    <source>
        <dbReference type="EMBL" id="PJM72930.1"/>
    </source>
</evidence>
<dbReference type="PANTHER" id="PTHR43861">
    <property type="entry name" value="TRANS-ACONITATE 2-METHYLTRANSFERASE-RELATED"/>
    <property type="match status" value="1"/>
</dbReference>
<keyword evidence="1 4" id="KW-0489">Methyltransferase</keyword>
<dbReference type="InterPro" id="IPR041698">
    <property type="entry name" value="Methyltransf_25"/>
</dbReference>
<keyword evidence="2 4" id="KW-0808">Transferase</keyword>
<organism evidence="4 5">
    <name type="scientific">Bifidobacterium primatium</name>
    <dbReference type="NCBI Taxonomy" id="2045438"/>
    <lineage>
        <taxon>Bacteria</taxon>
        <taxon>Bacillati</taxon>
        <taxon>Actinomycetota</taxon>
        <taxon>Actinomycetes</taxon>
        <taxon>Bifidobacteriales</taxon>
        <taxon>Bifidobacteriaceae</taxon>
        <taxon>Bifidobacterium</taxon>
    </lineage>
</organism>
<dbReference type="OrthoDB" id="9795085at2"/>
<dbReference type="Proteomes" id="UP000229095">
    <property type="component" value="Unassembled WGS sequence"/>
</dbReference>
<dbReference type="CDD" id="cd02440">
    <property type="entry name" value="AdoMet_MTases"/>
    <property type="match status" value="1"/>
</dbReference>